<evidence type="ECO:0000313" key="1">
    <source>
        <dbReference type="EMBL" id="GBL88634.1"/>
    </source>
</evidence>
<dbReference type="AlphaFoldDB" id="A0A4Y2BBZ8"/>
<comment type="caution">
    <text evidence="1">The sequence shown here is derived from an EMBL/GenBank/DDBJ whole genome shotgun (WGS) entry which is preliminary data.</text>
</comment>
<proteinExistence type="predicted"/>
<organism evidence="1 2">
    <name type="scientific">Araneus ventricosus</name>
    <name type="common">Orbweaver spider</name>
    <name type="synonym">Epeira ventricosa</name>
    <dbReference type="NCBI Taxonomy" id="182803"/>
    <lineage>
        <taxon>Eukaryota</taxon>
        <taxon>Metazoa</taxon>
        <taxon>Ecdysozoa</taxon>
        <taxon>Arthropoda</taxon>
        <taxon>Chelicerata</taxon>
        <taxon>Arachnida</taxon>
        <taxon>Araneae</taxon>
        <taxon>Araneomorphae</taxon>
        <taxon>Entelegynae</taxon>
        <taxon>Araneoidea</taxon>
        <taxon>Araneidae</taxon>
        <taxon>Araneus</taxon>
    </lineage>
</organism>
<accession>A0A4Y2BBZ8</accession>
<dbReference type="Proteomes" id="UP000499080">
    <property type="component" value="Unassembled WGS sequence"/>
</dbReference>
<dbReference type="EMBL" id="BGPR01000061">
    <property type="protein sequence ID" value="GBL88634.1"/>
    <property type="molecule type" value="Genomic_DNA"/>
</dbReference>
<reference evidence="1 2" key="1">
    <citation type="journal article" date="2019" name="Sci. Rep.">
        <title>Orb-weaving spider Araneus ventricosus genome elucidates the spidroin gene catalogue.</title>
        <authorList>
            <person name="Kono N."/>
            <person name="Nakamura H."/>
            <person name="Ohtoshi R."/>
            <person name="Moran D.A.P."/>
            <person name="Shinohara A."/>
            <person name="Yoshida Y."/>
            <person name="Fujiwara M."/>
            <person name="Mori M."/>
            <person name="Tomita M."/>
            <person name="Arakawa K."/>
        </authorList>
    </citation>
    <scope>NUCLEOTIDE SEQUENCE [LARGE SCALE GENOMIC DNA]</scope>
</reference>
<evidence type="ECO:0000313" key="2">
    <source>
        <dbReference type="Proteomes" id="UP000499080"/>
    </source>
</evidence>
<gene>
    <name evidence="1" type="ORF">AVEN_195630_1</name>
</gene>
<name>A0A4Y2BBZ8_ARAVE</name>
<protein>
    <submittedName>
        <fullName evidence="1">Uncharacterized protein</fullName>
    </submittedName>
</protein>
<sequence length="79" mass="9024">MFYKLKKLCPVATLAATSILSAVSSLLHYNLDGDGKREFHEFLDSSEVLQMLERQKYDELKNPQRKNCTGKGTYEVVLI</sequence>
<keyword evidence="2" id="KW-1185">Reference proteome</keyword>